<evidence type="ECO:0000256" key="3">
    <source>
        <dbReference type="ARBA" id="ARBA00022679"/>
    </source>
</evidence>
<evidence type="ECO:0000313" key="10">
    <source>
        <dbReference type="Proteomes" id="UP000078387"/>
    </source>
</evidence>
<proteinExistence type="inferred from homology"/>
<name>A0A5K1UPP6_ENTHI</name>
<protein>
    <recommendedName>
        <fullName evidence="6">DNA-directed RNA polymerase subunit</fullName>
        <ecNumber evidence="6">2.7.7.6</ecNumber>
    </recommendedName>
</protein>
<dbReference type="InterPro" id="IPR042102">
    <property type="entry name" value="RNA_pol_Rpb1_3_sf"/>
</dbReference>
<dbReference type="Gene3D" id="2.40.40.20">
    <property type="match status" value="1"/>
</dbReference>
<dbReference type="VEuPathDB" id="AmoebaDB:EHI5A_021400"/>
<dbReference type="InterPro" id="IPR038120">
    <property type="entry name" value="Rpb1_funnel_sf"/>
</dbReference>
<dbReference type="InterPro" id="IPR044893">
    <property type="entry name" value="RNA_pol_Rpb1_clamp_domain"/>
</dbReference>
<dbReference type="EC" id="2.7.7.6" evidence="6"/>
<feature type="region of interest" description="Disordered" evidence="7">
    <location>
        <begin position="1514"/>
        <end position="1539"/>
    </location>
</feature>
<keyword evidence="4 6" id="KW-0548">Nucleotidyltransferase</keyword>
<dbReference type="InterPro" id="IPR006592">
    <property type="entry name" value="RNA_pol_N"/>
</dbReference>
<dbReference type="Gene3D" id="1.10.274.100">
    <property type="entry name" value="RNA polymerase Rpb1, domain 3"/>
    <property type="match status" value="1"/>
</dbReference>
<reference evidence="9 10" key="1">
    <citation type="submission" date="2016-05" db="EMBL/GenBank/DDBJ databases">
        <title>First whole genome sequencing of Entamoeba histolytica HM1:IMSS-clone-6.</title>
        <authorList>
            <person name="Mukherjee Avik.K."/>
            <person name="Izumyama S."/>
            <person name="Nakada-Tsukui K."/>
            <person name="Nozaki T."/>
        </authorList>
    </citation>
    <scope>NUCLEOTIDE SEQUENCE [LARGE SCALE GENOMIC DNA]</scope>
    <source>
        <strain evidence="9 10">HM1:IMSS clone 6</strain>
    </source>
</reference>
<comment type="catalytic activity">
    <reaction evidence="6">
        <text>RNA(n) + a ribonucleoside 5'-triphosphate = RNA(n+1) + diphosphate</text>
        <dbReference type="Rhea" id="RHEA:21248"/>
        <dbReference type="Rhea" id="RHEA-COMP:14527"/>
        <dbReference type="Rhea" id="RHEA-COMP:17342"/>
        <dbReference type="ChEBI" id="CHEBI:33019"/>
        <dbReference type="ChEBI" id="CHEBI:61557"/>
        <dbReference type="ChEBI" id="CHEBI:140395"/>
        <dbReference type="EC" id="2.7.7.6"/>
    </reaction>
</comment>
<sequence>MTELNMETKRVKQIKFTLLSSEQIRKMGVCKITESTSVSSDGKPVLGGLADPRMGPFEKGEECQTCRGTRTECPGHFGYIELTQPVYNAIYMKYILHVLKCVCPICKRIYCHGDERVKNIKSTGEERLKEIYEFIHKNYKACGVLSEKKKDHDKHQNNEEEEEQNPCNGPIVDYELPKLKSENKLEIRRKNGIKTNEENDFKPRDALAIFKDMTDEDVRVLGFDPIDCHPKFMIFTLIPVPPPCVRPSIVSEGAKESKDDLTVLYENVITANERLKEENQKCEGVSEYYNKLMELQTICAKISMKNVKLPETMLRKKNFKSIEERLSSKQGRLRLNLMGKRVDFSARTVISPDPNLSMDEVGVPTGVAKILTFPEVVTQHNKEKLQKLVSAGMNDYPGAFMLERKNGQTYRLNGSEKIIDIGDTVHRYIMNGDYVIFNRQPSLHRMSMMGHKVRVLPFSTFRMNLCDTTPYNADFDGDEMNLHVPQTLEARAEVATLMLTPTQIITPQDNGPIMGIVQDTQCGSYLITKRETFIEQLVFYNILQCLDNFDGTVPIPAILKPIPKWTGKQVFTQILPTINFHRGNWSIKELLKNGPAVADSDVYILDGVHLVGSLRNKSEFGKNRSGIIQTIFKDKGMEATKVFFNKTQATVNSWILTRGFTVGVGDIVVPQSVHDSIRANVEKSKKEAVKFLSHQHDDEIKVQAGNTMFENLESELGSLLEKLKNECDSITTKSLKKDNNLLAMVDSGSKGSTTNILQMVAFVGKQEINNLRIPFGFYKRTLPHYWKEDYGFVSRGFVENSYVMGLSPQEFFFHAMAGRQGIIDTAVKTSDTGYIQRKMVKCMEDVQCKYDRTVRRSSGDMVEFMYGGDGVDALMCETQKYIYCNDSKPDNFEGSINDYDTFKMNELYKWDLNDEKLSELLDEDIYNKLFSDEYQTLFDNEFQRILDERAELYQPWRRSLDLKPCDIHIVVNFARQIDNVIAARYLPKSQRSNLDPKYVIERENALIKELSSIGAVKNDKFDEERFKDALGSFGKLLHCTLSSKQCLIQHHLSKESFDDLMDRIKNIYERSFINPGEMVGSIAAQSIGAPATQMTLNTFHHAGISSASVTEGVPRLKELLNVSKTPKTPSMNVYLTNDTRESMVDLDKELNKTIPYTKLKDLIDNVEIWFDPDIANSVIEEDREFINDFIEVEEIKPEDYCKWTIRLVFGYNKMVSMGVDSDSDILRVKIKELFKDALVIPSDSNNIVNGTVKIVVHIRFRVGSISECSNIDHLTDEVDKSVEAVAYYKSKLDELLRTVVISGIEGITKVIIPQKPKNAIVVDPETKMLRDQLQWVVFTEGSNMAGLAECDNVDFYKTVTNNVYETFLYLGIEAGRTQLEAELIKTLSGSYVNFRHLALMADVMTFTGRIQPFNRMGLSRGRAGVITRASFEQTLEQFRRAAAFSESDILNGISQNILMGQRTVAGTGAFTVLLDIDSLKASNIDENSFSEEEADKKAFIDGFDVSPIRTHLVMSPTNTNKPKPMGFSPSPVSPRKTHPQFATPSPFITSSSPRSSPMLMQFTPRFSSGPSPYNPATGALSKPAFLSSPMFAGKQSSPYNNPNPSPFLGSTPAFQGISSPFINYSSPSIFPKPQDK</sequence>
<dbReference type="Gene3D" id="3.30.1360.140">
    <property type="match status" value="1"/>
</dbReference>
<accession>A0A5K1UPP6</accession>
<dbReference type="Gene3D" id="1.10.132.30">
    <property type="match status" value="1"/>
</dbReference>
<dbReference type="SMART" id="SM00663">
    <property type="entry name" value="RPOLA_N"/>
    <property type="match status" value="1"/>
</dbReference>
<comment type="caution">
    <text evidence="9">The sequence shown here is derived from an EMBL/GenBank/DDBJ whole genome shotgun (WGS) entry which is preliminary data.</text>
</comment>
<dbReference type="FunFam" id="3.30.1490.180:FF:000006">
    <property type="entry name" value="DNA-directed RNA polymerase subunit"/>
    <property type="match status" value="1"/>
</dbReference>
<dbReference type="EMBL" id="BDEQ01000001">
    <property type="protein sequence ID" value="GAT96621.1"/>
    <property type="molecule type" value="Genomic_DNA"/>
</dbReference>
<dbReference type="Pfam" id="PF04997">
    <property type="entry name" value="RNA_pol_Rpb1_1"/>
    <property type="match status" value="1"/>
</dbReference>
<dbReference type="SMR" id="A0A5K1UPP6"/>
<dbReference type="InterPro" id="IPR038593">
    <property type="entry name" value="RNA_pol_Rpb1_7_sf"/>
</dbReference>
<dbReference type="PANTHER" id="PTHR19376:SF37">
    <property type="entry name" value="DNA-DIRECTED RNA POLYMERASE II SUBUNIT RPB1"/>
    <property type="match status" value="1"/>
</dbReference>
<evidence type="ECO:0000256" key="7">
    <source>
        <dbReference type="SAM" id="MobiDB-lite"/>
    </source>
</evidence>
<dbReference type="SUPFAM" id="SSF64484">
    <property type="entry name" value="beta and beta-prime subunits of DNA dependent RNA-polymerase"/>
    <property type="match status" value="1"/>
</dbReference>
<dbReference type="Gene3D" id="6.10.250.2940">
    <property type="match status" value="1"/>
</dbReference>
<dbReference type="InterPro" id="IPR007083">
    <property type="entry name" value="RNA_pol_Rpb1_4"/>
</dbReference>
<dbReference type="Pfam" id="PF04990">
    <property type="entry name" value="RNA_pol_Rpb1_7"/>
    <property type="match status" value="1"/>
</dbReference>
<comment type="similarity">
    <text evidence="1 6">Belongs to the RNA polymerase beta' chain family.</text>
</comment>
<dbReference type="VEuPathDB" id="AmoebaDB:EHI8A_039420"/>
<dbReference type="CDD" id="cd02584">
    <property type="entry name" value="RNAP_II_Rpb1_C"/>
    <property type="match status" value="1"/>
</dbReference>
<dbReference type="Proteomes" id="UP000078387">
    <property type="component" value="Unassembled WGS sequence"/>
</dbReference>
<dbReference type="Pfam" id="PF04992">
    <property type="entry name" value="RNA_pol_Rpb1_6"/>
    <property type="match status" value="1"/>
</dbReference>
<dbReference type="Gene3D" id="4.10.860.120">
    <property type="entry name" value="RNA polymerase II, clamp domain"/>
    <property type="match status" value="1"/>
</dbReference>
<dbReference type="Pfam" id="PF00623">
    <property type="entry name" value="RNA_pol_Rpb1_2"/>
    <property type="match status" value="1"/>
</dbReference>
<gene>
    <name evidence="9" type="ORF">CL6EHI_121760</name>
</gene>
<evidence type="ECO:0000256" key="2">
    <source>
        <dbReference type="ARBA" id="ARBA00022478"/>
    </source>
</evidence>
<dbReference type="GO" id="GO:0005665">
    <property type="term" value="C:RNA polymerase II, core complex"/>
    <property type="evidence" value="ECO:0007669"/>
    <property type="project" value="TreeGrafter"/>
</dbReference>
<dbReference type="Gene3D" id="1.10.150.390">
    <property type="match status" value="1"/>
</dbReference>
<dbReference type="InterPro" id="IPR000722">
    <property type="entry name" value="RNA_pol_asu"/>
</dbReference>
<dbReference type="InterPro" id="IPR007081">
    <property type="entry name" value="RNA_pol_Rpb1_5"/>
</dbReference>
<dbReference type="InterPro" id="IPR007066">
    <property type="entry name" value="RNA_pol_Rpb1_3"/>
</dbReference>
<dbReference type="VEuPathDB" id="AmoebaDB:EHI7A_039480"/>
<evidence type="ECO:0000256" key="4">
    <source>
        <dbReference type="ARBA" id="ARBA00022695"/>
    </source>
</evidence>
<evidence type="ECO:0000259" key="8">
    <source>
        <dbReference type="SMART" id="SM00663"/>
    </source>
</evidence>
<dbReference type="InterPro" id="IPR045867">
    <property type="entry name" value="DNA-dir_RpoC_beta_prime"/>
</dbReference>
<feature type="domain" description="RNA polymerase N-terminal" evidence="8">
    <location>
        <begin position="231"/>
        <end position="528"/>
    </location>
</feature>
<dbReference type="InterPro" id="IPR007080">
    <property type="entry name" value="RNA_pol_Rpb1_1"/>
</dbReference>
<dbReference type="VEuPathDB" id="AmoebaDB:KM1_029610"/>
<dbReference type="InterPro" id="IPR007073">
    <property type="entry name" value="RNA_pol_Rpb1_7"/>
</dbReference>
<dbReference type="FunFam" id="2.40.40.20:FF:000019">
    <property type="entry name" value="DNA-directed RNA polymerase II subunit RPB1"/>
    <property type="match status" value="1"/>
</dbReference>
<evidence type="ECO:0000256" key="1">
    <source>
        <dbReference type="ARBA" id="ARBA00006460"/>
    </source>
</evidence>
<dbReference type="GO" id="GO:0003677">
    <property type="term" value="F:DNA binding"/>
    <property type="evidence" value="ECO:0007669"/>
    <property type="project" value="InterPro"/>
</dbReference>
<dbReference type="Gene3D" id="3.30.1490.180">
    <property type="entry name" value="RNA polymerase ii"/>
    <property type="match status" value="1"/>
</dbReference>
<dbReference type="VEuPathDB" id="AmoebaDB:EHI_121760"/>
<keyword evidence="3 6" id="KW-0808">Transferase</keyword>
<dbReference type="CDD" id="cd02733">
    <property type="entry name" value="RNAP_II_RPB1_N"/>
    <property type="match status" value="1"/>
</dbReference>
<comment type="function">
    <text evidence="6">DNA-dependent RNA polymerase catalyzes the transcription of DNA into RNA using the four ribonucleoside triphosphates as substrates.</text>
</comment>
<dbReference type="Pfam" id="PF04998">
    <property type="entry name" value="RNA_pol_Rpb1_5"/>
    <property type="match status" value="1"/>
</dbReference>
<dbReference type="PANTHER" id="PTHR19376">
    <property type="entry name" value="DNA-DIRECTED RNA POLYMERASE"/>
    <property type="match status" value="1"/>
</dbReference>
<organism evidence="9 10">
    <name type="scientific">Entamoeba histolytica</name>
    <dbReference type="NCBI Taxonomy" id="5759"/>
    <lineage>
        <taxon>Eukaryota</taxon>
        <taxon>Amoebozoa</taxon>
        <taxon>Evosea</taxon>
        <taxon>Archamoebae</taxon>
        <taxon>Mastigamoebida</taxon>
        <taxon>Entamoebidae</taxon>
        <taxon>Entamoeba</taxon>
    </lineage>
</organism>
<evidence type="ECO:0000313" key="9">
    <source>
        <dbReference type="EMBL" id="GAT96621.1"/>
    </source>
</evidence>
<dbReference type="OMA" id="QAFPIPH"/>
<dbReference type="GO" id="GO:0006351">
    <property type="term" value="P:DNA-templated transcription"/>
    <property type="evidence" value="ECO:0007669"/>
    <property type="project" value="InterPro"/>
</dbReference>
<evidence type="ECO:0000256" key="6">
    <source>
        <dbReference type="RuleBase" id="RU004279"/>
    </source>
</evidence>
<dbReference type="Gene3D" id="6.20.50.80">
    <property type="match status" value="1"/>
</dbReference>
<evidence type="ECO:0000256" key="5">
    <source>
        <dbReference type="ARBA" id="ARBA00023163"/>
    </source>
</evidence>
<keyword evidence="2 6" id="KW-0240">DNA-directed RNA polymerase</keyword>
<feature type="region of interest" description="Disordered" evidence="7">
    <location>
        <begin position="1591"/>
        <end position="1612"/>
    </location>
</feature>
<keyword evidence="5 6" id="KW-0804">Transcription</keyword>
<dbReference type="Pfam" id="PF04983">
    <property type="entry name" value="RNA_pol_Rpb1_3"/>
    <property type="match status" value="1"/>
</dbReference>
<dbReference type="InterPro" id="IPR007075">
    <property type="entry name" value="RNA_pol_Rpb1_6"/>
</dbReference>
<feature type="region of interest" description="Disordered" evidence="7">
    <location>
        <begin position="150"/>
        <end position="169"/>
    </location>
</feature>
<dbReference type="Pfam" id="PF05000">
    <property type="entry name" value="RNA_pol_Rpb1_4"/>
    <property type="match status" value="1"/>
</dbReference>
<dbReference type="FunFam" id="1.10.274.100:FF:000023">
    <property type="entry name" value="DNA-directed RNA polymerase subunit"/>
    <property type="match status" value="1"/>
</dbReference>
<dbReference type="GO" id="GO:0003899">
    <property type="term" value="F:DNA-directed RNA polymerase activity"/>
    <property type="evidence" value="ECO:0007669"/>
    <property type="project" value="UniProtKB-EC"/>
</dbReference>